<feature type="signal peptide" evidence="2">
    <location>
        <begin position="1"/>
        <end position="23"/>
    </location>
</feature>
<accession>A0ABX9JSH7</accession>
<comment type="caution">
    <text evidence="3">The sequence shown here is derived from an EMBL/GenBank/DDBJ whole genome shotgun (WGS) entry which is preliminary data.</text>
</comment>
<dbReference type="EMBL" id="QUMU01000012">
    <property type="protein sequence ID" value="REG26119.1"/>
    <property type="molecule type" value="Genomic_DNA"/>
</dbReference>
<keyword evidence="2" id="KW-0732">Signal</keyword>
<gene>
    <name evidence="3" type="ORF">ATI61_112214</name>
</gene>
<dbReference type="PROSITE" id="PS51318">
    <property type="entry name" value="TAT"/>
    <property type="match status" value="1"/>
</dbReference>
<evidence type="ECO:0000313" key="4">
    <source>
        <dbReference type="Proteomes" id="UP000256345"/>
    </source>
</evidence>
<dbReference type="Proteomes" id="UP000256345">
    <property type="component" value="Unassembled WGS sequence"/>
</dbReference>
<dbReference type="Pfam" id="PF22352">
    <property type="entry name" value="K319L-like_PKD"/>
    <property type="match status" value="1"/>
</dbReference>
<dbReference type="InterPro" id="IPR006311">
    <property type="entry name" value="TAT_signal"/>
</dbReference>
<organism evidence="3 4">
    <name type="scientific">Archangium gephyra</name>
    <dbReference type="NCBI Taxonomy" id="48"/>
    <lineage>
        <taxon>Bacteria</taxon>
        <taxon>Pseudomonadati</taxon>
        <taxon>Myxococcota</taxon>
        <taxon>Myxococcia</taxon>
        <taxon>Myxococcales</taxon>
        <taxon>Cystobacterineae</taxon>
        <taxon>Archangiaceae</taxon>
        <taxon>Archangium</taxon>
    </lineage>
</organism>
<evidence type="ECO:0000256" key="2">
    <source>
        <dbReference type="SAM" id="SignalP"/>
    </source>
</evidence>
<dbReference type="InterPro" id="IPR035986">
    <property type="entry name" value="PKD_dom_sf"/>
</dbReference>
<dbReference type="SUPFAM" id="SSF49299">
    <property type="entry name" value="PKD domain"/>
    <property type="match status" value="1"/>
</dbReference>
<proteinExistence type="predicted"/>
<name>A0ABX9JSH7_9BACT</name>
<dbReference type="RefSeq" id="WP_147333131.1">
    <property type="nucleotide sequence ID" value="NZ_CP011509.1"/>
</dbReference>
<dbReference type="Gene3D" id="2.60.40.10">
    <property type="entry name" value="Immunoglobulins"/>
    <property type="match status" value="1"/>
</dbReference>
<sequence>MSHWNGNRRAVLAVALLAMGLLAACGGDSRSASAELTVMVPRALSGADVSRVQVEVSGPGITPPLTAELAPRGGSWTGLITGIPAGAGRLFRASAYDAASKLLYVGEAGPLPIEPGKTASIAILLQQAEPQVPFENEAPRIDSVAVSANPVEPGASVTLTATAHDANPGDTLRYNWSATAGTFSAPGSAVTTWTAPSTEGAQRIQLEVVDSKGASATLSVDIGVLLPGSTGSATVSASFNTWPAITAMNGAPSVLVLGGGSRLTATVTDADGDVPGFSWTSDCSGRFDDPALASPTFFVVALPATGRCAFTLRVTDGRGGQHLGTLTLHAGSAAGSAVTGERHLLYVQGERTVIPVPDDLSSVTIGAWVPTPDGLGYAWRAGSGQTNGTFSVPDVAPGSSYLLRFGRDYLWTDKRSVELSRAAVGRPGVELEPEGTQLQLQLAGLSPWTALDDLQLHSPTAGLDWVSTAGCAIPADFPLPAEGGTSIWGNTSYNDYLDACANRPVRFNPPSDILYVTQLAGRTDPVTGIDYQELRRGLRNGGPERVGPDSLLLRGSLGVLPTFPQSLTVRASEFEALALSGHPSASVSYSTLDIGTLQGYSLFGTYASWPDLGLAYDYTPGDGDFSPAFVLGELFPRDWSLFSNFQLSASVSYAIDLPGGGTSKPRSFSAVMIAREPLVRGSSPVLVPKMGPARALRINGLEATGKLSGVGTTPLLHWTVPALGAPTYYQLRLYRLFSLADGTTSRQSVAAFYTPQTQLRLPPGLLTAGESYYVQVVSSLRPGADPSNPYKDSPVSHSASALTGVFKP</sequence>
<keyword evidence="4" id="KW-1185">Reference proteome</keyword>
<evidence type="ECO:0000313" key="3">
    <source>
        <dbReference type="EMBL" id="REG26119.1"/>
    </source>
</evidence>
<evidence type="ECO:0000256" key="1">
    <source>
        <dbReference type="SAM" id="MobiDB-lite"/>
    </source>
</evidence>
<dbReference type="InterPro" id="IPR013783">
    <property type="entry name" value="Ig-like_fold"/>
</dbReference>
<protein>
    <submittedName>
        <fullName evidence="3">Uncharacterized protein</fullName>
    </submittedName>
</protein>
<feature type="region of interest" description="Disordered" evidence="1">
    <location>
        <begin position="784"/>
        <end position="808"/>
    </location>
</feature>
<reference evidence="3 4" key="1">
    <citation type="submission" date="2018-08" db="EMBL/GenBank/DDBJ databases">
        <title>Genomic Encyclopedia of Archaeal and Bacterial Type Strains, Phase II (KMG-II): from individual species to whole genera.</title>
        <authorList>
            <person name="Goeker M."/>
        </authorList>
    </citation>
    <scope>NUCLEOTIDE SEQUENCE [LARGE SCALE GENOMIC DNA]</scope>
    <source>
        <strain evidence="3 4">DSM 2261</strain>
    </source>
</reference>
<feature type="chain" id="PRO_5045620380" evidence="2">
    <location>
        <begin position="24"/>
        <end position="808"/>
    </location>
</feature>